<dbReference type="Proteomes" id="UP001234297">
    <property type="component" value="Chromosome 1"/>
</dbReference>
<sequence length="118" mass="13238">MISILELWVENVEDPGLLAEEDNGNREPGFGFTECCPCCYAELEEDQKEVCHLFASGLLVDRKSSVAAAVAAHHHCRRHLYRCVSSKKEDCHICCHAMQSPKEKAVELLLFSFVTEPS</sequence>
<protein>
    <submittedName>
        <fullName evidence="1">Uncharacterized protein</fullName>
    </submittedName>
</protein>
<name>A0ACC2MTH6_PERAE</name>
<accession>A0ACC2MTH6</accession>
<proteinExistence type="predicted"/>
<keyword evidence="2" id="KW-1185">Reference proteome</keyword>
<organism evidence="1 2">
    <name type="scientific">Persea americana</name>
    <name type="common">Avocado</name>
    <dbReference type="NCBI Taxonomy" id="3435"/>
    <lineage>
        <taxon>Eukaryota</taxon>
        <taxon>Viridiplantae</taxon>
        <taxon>Streptophyta</taxon>
        <taxon>Embryophyta</taxon>
        <taxon>Tracheophyta</taxon>
        <taxon>Spermatophyta</taxon>
        <taxon>Magnoliopsida</taxon>
        <taxon>Magnoliidae</taxon>
        <taxon>Laurales</taxon>
        <taxon>Lauraceae</taxon>
        <taxon>Persea</taxon>
    </lineage>
</organism>
<gene>
    <name evidence="1" type="ORF">MRB53_002037</name>
</gene>
<dbReference type="EMBL" id="CM056809">
    <property type="protein sequence ID" value="KAJ8649014.1"/>
    <property type="molecule type" value="Genomic_DNA"/>
</dbReference>
<evidence type="ECO:0000313" key="1">
    <source>
        <dbReference type="EMBL" id="KAJ8649014.1"/>
    </source>
</evidence>
<comment type="caution">
    <text evidence="1">The sequence shown here is derived from an EMBL/GenBank/DDBJ whole genome shotgun (WGS) entry which is preliminary data.</text>
</comment>
<reference evidence="1 2" key="1">
    <citation type="journal article" date="2022" name="Hortic Res">
        <title>A haplotype resolved chromosomal level avocado genome allows analysis of novel avocado genes.</title>
        <authorList>
            <person name="Nath O."/>
            <person name="Fletcher S.J."/>
            <person name="Hayward A."/>
            <person name="Shaw L.M."/>
            <person name="Masouleh A.K."/>
            <person name="Furtado A."/>
            <person name="Henry R.J."/>
            <person name="Mitter N."/>
        </authorList>
    </citation>
    <scope>NUCLEOTIDE SEQUENCE [LARGE SCALE GENOMIC DNA]</scope>
    <source>
        <strain evidence="2">cv. Hass</strain>
    </source>
</reference>
<evidence type="ECO:0000313" key="2">
    <source>
        <dbReference type="Proteomes" id="UP001234297"/>
    </source>
</evidence>